<name>A0ABQ5KV60_9EUKA</name>
<keyword evidence="4" id="KW-1185">Reference proteome</keyword>
<feature type="region of interest" description="Disordered" evidence="1">
    <location>
        <begin position="1412"/>
        <end position="1434"/>
    </location>
</feature>
<dbReference type="EMBL" id="BQXS01011202">
    <property type="protein sequence ID" value="GKT36353.1"/>
    <property type="molecule type" value="Genomic_DNA"/>
</dbReference>
<keyword evidence="2" id="KW-0472">Membrane</keyword>
<comment type="caution">
    <text evidence="3">The sequence shown here is derived from an EMBL/GenBank/DDBJ whole genome shotgun (WGS) entry which is preliminary data.</text>
</comment>
<feature type="transmembrane region" description="Helical" evidence="2">
    <location>
        <begin position="1350"/>
        <end position="1372"/>
    </location>
</feature>
<proteinExistence type="predicted"/>
<evidence type="ECO:0000256" key="1">
    <source>
        <dbReference type="SAM" id="MobiDB-lite"/>
    </source>
</evidence>
<protein>
    <submittedName>
        <fullName evidence="3">Uncharacterized protein</fullName>
    </submittedName>
</protein>
<reference evidence="3" key="1">
    <citation type="submission" date="2022-03" db="EMBL/GenBank/DDBJ databases">
        <title>Draft genome sequence of Aduncisulcus paluster, a free-living microaerophilic Fornicata.</title>
        <authorList>
            <person name="Yuyama I."/>
            <person name="Kume K."/>
            <person name="Tamura T."/>
            <person name="Inagaki Y."/>
            <person name="Hashimoto T."/>
        </authorList>
    </citation>
    <scope>NUCLEOTIDE SEQUENCE</scope>
    <source>
        <strain evidence="3">NY0171</strain>
    </source>
</reference>
<evidence type="ECO:0000256" key="2">
    <source>
        <dbReference type="SAM" id="Phobius"/>
    </source>
</evidence>
<sequence length="1468" mass="162849">SSRDIGQFDCHQYIYIHDGTCDTLPSSLPTASTPTAQTASPLGADSLCELLDGGIDIEVMPDRSSYVAGGMCIVIRKGLLLDVLTESANDVISTYLSTSLIPPSIATSIPLSMLPHSVIANNCNITSVDCIQYPYYNMSTQTEVLAYVAAINAYYGFEAVTELTYLQMLCNEANKGIDVEYSTVGSDNWGIHGYMWSLSEPQLCKNGDDACSPYEIYVRDGFEADLSASSFDIDNFVEGDSVPMSLSIHGSYLNVLTGLDVYEGSITLDVEYRNSLSTFSLDHSFEVTIIPNDDFSCSDGVILDLSNTDKQYDIINRFSFFPFDIDNSATLDIHAKAKLLLGDDFEVGAAMKEVLAEHMTAVKAAAVQGIVRDDTVTIFDDFFVQYEWRCYNPTYKHTLSLTGAYLMLAPNTLLDGRYDCSLSTTFNNATNTKSYFSFNSHTTTIPISLDSGDLLAQTASPGERVVLSACDASTSVFNSLVDVDIEGMLEDDGGTVTDNTQFQWYVYREDETITYSYRGCSLSFSIPQVVHNNSTLRIDLMMWDSTKDISSTLSVYVRVSAGAVERPVSGYDSSQNSMLYSSYNSRVYIYGDSNSRESKAVNFMSFVTNARHEDIEFEWNIEGVTQDELLEVFDEYDTEFEQVEQSNVSTTSPFFSIPSTILTSLIPESATRDISLTITDLREDEESPNRTAVVTFPFTHVHSIIVDSPGVYYNNSGTWIPIESAPTPTCGQTQLKIAWKKLRNADDSAVYWSIFLMDELYMQGLHDMEVTFVLPCAMLVNDYNSLYPTTMISLAGTDGSGVVTDIPIDLYVGSGSDGYYKQSLTIPKVGFPQPSGDTYTPDEVFAFDLAEVAKLSVSVFEHIHRGDVDSYATGVIVAGKIIASYNQTLLTYATLGQLTAVEILSKISTMLEIASLLNGFTRGYNEYLVAHPAYNPYLGNITNHRATLMYNTAATMSRMVYAQIKITTENVIIPTCEAVLAVDPTNTAVTNLLLFVEVSMMQSFANADILALEALSVFPLIITTYSHTRRIADMTLVGCAALDDAVDNETYGYEFETVYRNFFELNTQQLFPGEFYESTQESTYYSLSLTPLYEIVGKELAMYNDDSVFNCILQFSVDESEENSSELTDTEIMDIAFRRFGVAVGVAAAVMPWQSNLYLPSHGDLVNDRPFFYSTPLLMLNVNILSKPNTTSTLVQYSQEDITEYVDIYLDLMPDHGDESCSDDETLCASEYYTLTLNEKKTTKYASYSSEESLSSTGTYYDLESYSKDISSEYAHYSLKHVCVVERGSWGEGKVELYDGKVVTKMLESSSSEDENSTEIVFLMCHILASEDMKVYGIVVVEEEEREWKIYVIAGIAVLIGLGTIIGILVLTSKCLSRKKRRKIRQTKFNNIPDIPNDSSLDIGIDDGFEEHQREGEGESHHGNSQDEHSDGPIDHTELQVRDINEVNGDFESVVNGGLLDGFMEGAM</sequence>
<evidence type="ECO:0000313" key="3">
    <source>
        <dbReference type="EMBL" id="GKT36353.1"/>
    </source>
</evidence>
<organism evidence="3 4">
    <name type="scientific">Aduncisulcus paluster</name>
    <dbReference type="NCBI Taxonomy" id="2918883"/>
    <lineage>
        <taxon>Eukaryota</taxon>
        <taxon>Metamonada</taxon>
        <taxon>Carpediemonas-like organisms</taxon>
        <taxon>Aduncisulcus</taxon>
    </lineage>
</organism>
<gene>
    <name evidence="3" type="ORF">ADUPG1_009334</name>
</gene>
<feature type="non-terminal residue" evidence="3">
    <location>
        <position position="1"/>
    </location>
</feature>
<keyword evidence="2" id="KW-1133">Transmembrane helix</keyword>
<dbReference type="Proteomes" id="UP001057375">
    <property type="component" value="Unassembled WGS sequence"/>
</dbReference>
<evidence type="ECO:0000313" key="4">
    <source>
        <dbReference type="Proteomes" id="UP001057375"/>
    </source>
</evidence>
<keyword evidence="2" id="KW-0812">Transmembrane</keyword>
<accession>A0ABQ5KV60</accession>